<dbReference type="EMBL" id="ML769975">
    <property type="protein sequence ID" value="KAE9385523.1"/>
    <property type="molecule type" value="Genomic_DNA"/>
</dbReference>
<feature type="compositionally biased region" description="Basic residues" evidence="1">
    <location>
        <begin position="1"/>
        <end position="10"/>
    </location>
</feature>
<proteinExistence type="predicted"/>
<dbReference type="OrthoDB" id="3063394at2759"/>
<dbReference type="AlphaFoldDB" id="A0A6A4GJL9"/>
<gene>
    <name evidence="2" type="ORF">BT96DRAFT_1026571</name>
</gene>
<name>A0A6A4GJL9_9AGAR</name>
<dbReference type="InterPro" id="IPR046341">
    <property type="entry name" value="SET_dom_sf"/>
</dbReference>
<dbReference type="Proteomes" id="UP000799118">
    <property type="component" value="Unassembled WGS sequence"/>
</dbReference>
<dbReference type="SUPFAM" id="SSF82199">
    <property type="entry name" value="SET domain"/>
    <property type="match status" value="1"/>
</dbReference>
<keyword evidence="3" id="KW-1185">Reference proteome</keyword>
<protein>
    <recommendedName>
        <fullName evidence="4">SET domain-containing protein</fullName>
    </recommendedName>
</protein>
<accession>A0A6A4GJL9</accession>
<reference evidence="2" key="1">
    <citation type="journal article" date="2019" name="Environ. Microbiol.">
        <title>Fungal ecological strategies reflected in gene transcription - a case study of two litter decomposers.</title>
        <authorList>
            <person name="Barbi F."/>
            <person name="Kohler A."/>
            <person name="Barry K."/>
            <person name="Baskaran P."/>
            <person name="Daum C."/>
            <person name="Fauchery L."/>
            <person name="Ihrmark K."/>
            <person name="Kuo A."/>
            <person name="LaButti K."/>
            <person name="Lipzen A."/>
            <person name="Morin E."/>
            <person name="Grigoriev I.V."/>
            <person name="Henrissat B."/>
            <person name="Lindahl B."/>
            <person name="Martin F."/>
        </authorList>
    </citation>
    <scope>NUCLEOTIDE SEQUENCE</scope>
    <source>
        <strain evidence="2">JB14</strain>
    </source>
</reference>
<feature type="compositionally biased region" description="Basic residues" evidence="1">
    <location>
        <begin position="65"/>
        <end position="76"/>
    </location>
</feature>
<organism evidence="2 3">
    <name type="scientific">Gymnopus androsaceus JB14</name>
    <dbReference type="NCBI Taxonomy" id="1447944"/>
    <lineage>
        <taxon>Eukaryota</taxon>
        <taxon>Fungi</taxon>
        <taxon>Dikarya</taxon>
        <taxon>Basidiomycota</taxon>
        <taxon>Agaricomycotina</taxon>
        <taxon>Agaricomycetes</taxon>
        <taxon>Agaricomycetidae</taxon>
        <taxon>Agaricales</taxon>
        <taxon>Marasmiineae</taxon>
        <taxon>Omphalotaceae</taxon>
        <taxon>Gymnopus</taxon>
    </lineage>
</organism>
<evidence type="ECO:0008006" key="4">
    <source>
        <dbReference type="Google" id="ProtNLM"/>
    </source>
</evidence>
<sequence>MTKNKSKAMKSKPQTPSTVDSKIIPFSYGVVENAGRSFPFQNTLSVYDPFHPKLSPKAKNPTSSHPRRPLRKHERPKRIDLHDNTQSEARVWRSRVHTECHISVHVKHFILSAPGFPRDPLPPTNPDAYQIIDAGGGKGLGMFATRDIRAGDLIVDERPMMVVPGSSTGVLANKEGFGKYAEEQ</sequence>
<evidence type="ECO:0000256" key="1">
    <source>
        <dbReference type="SAM" id="MobiDB-lite"/>
    </source>
</evidence>
<feature type="region of interest" description="Disordered" evidence="1">
    <location>
        <begin position="51"/>
        <end position="90"/>
    </location>
</feature>
<evidence type="ECO:0000313" key="3">
    <source>
        <dbReference type="Proteomes" id="UP000799118"/>
    </source>
</evidence>
<feature type="region of interest" description="Disordered" evidence="1">
    <location>
        <begin position="1"/>
        <end position="20"/>
    </location>
</feature>
<evidence type="ECO:0000313" key="2">
    <source>
        <dbReference type="EMBL" id="KAE9385523.1"/>
    </source>
</evidence>